<dbReference type="PANTHER" id="PTHR48081:SF33">
    <property type="entry name" value="KYNURENINE FORMAMIDASE"/>
    <property type="match status" value="1"/>
</dbReference>
<dbReference type="AlphaFoldDB" id="A0A1U7NXP2"/>
<gene>
    <name evidence="3" type="ORF">BOO71_0007915</name>
</gene>
<keyword evidence="4" id="KW-1185">Reference proteome</keyword>
<evidence type="ECO:0000313" key="3">
    <source>
        <dbReference type="EMBL" id="OLV17691.1"/>
    </source>
</evidence>
<dbReference type="Proteomes" id="UP000186607">
    <property type="component" value="Unassembled WGS sequence"/>
</dbReference>
<comment type="caution">
    <text evidence="3">The sequence shown here is derived from an EMBL/GenBank/DDBJ whole genome shotgun (WGS) entry which is preliminary data.</text>
</comment>
<dbReference type="InterPro" id="IPR029058">
    <property type="entry name" value="AB_hydrolase_fold"/>
</dbReference>
<dbReference type="SUPFAM" id="SSF53474">
    <property type="entry name" value="alpha/beta-Hydrolases"/>
    <property type="match status" value="1"/>
</dbReference>
<dbReference type="InterPro" id="IPR050300">
    <property type="entry name" value="GDXG_lipolytic_enzyme"/>
</dbReference>
<evidence type="ECO:0000259" key="2">
    <source>
        <dbReference type="Pfam" id="PF20434"/>
    </source>
</evidence>
<feature type="domain" description="BD-FAE-like" evidence="2">
    <location>
        <begin position="58"/>
        <end position="152"/>
    </location>
</feature>
<dbReference type="Pfam" id="PF20434">
    <property type="entry name" value="BD-FAE"/>
    <property type="match status" value="1"/>
</dbReference>
<organism evidence="3 4">
    <name type="scientific">Deinococcus marmoris</name>
    <dbReference type="NCBI Taxonomy" id="249408"/>
    <lineage>
        <taxon>Bacteria</taxon>
        <taxon>Thermotogati</taxon>
        <taxon>Deinococcota</taxon>
        <taxon>Deinococci</taxon>
        <taxon>Deinococcales</taxon>
        <taxon>Deinococcaceae</taxon>
        <taxon>Deinococcus</taxon>
    </lineage>
</organism>
<dbReference type="PANTHER" id="PTHR48081">
    <property type="entry name" value="AB HYDROLASE SUPERFAMILY PROTEIN C4A8.06C"/>
    <property type="match status" value="1"/>
</dbReference>
<protein>
    <submittedName>
        <fullName evidence="3">Esterase/lipase</fullName>
    </submittedName>
</protein>
<evidence type="ECO:0000256" key="1">
    <source>
        <dbReference type="ARBA" id="ARBA00022801"/>
    </source>
</evidence>
<evidence type="ECO:0000313" key="4">
    <source>
        <dbReference type="Proteomes" id="UP000186607"/>
    </source>
</evidence>
<dbReference type="STRING" id="249408.BOO71_0007915"/>
<name>A0A1U7NXP2_9DEIO</name>
<dbReference type="EMBL" id="MSTI01000091">
    <property type="protein sequence ID" value="OLV17691.1"/>
    <property type="molecule type" value="Genomic_DNA"/>
</dbReference>
<proteinExistence type="predicted"/>
<sequence>MTQPQNLFDTATNDEYMPSRRVPDADAIVAAWVRKSAAVRETFPPVQLAYGTGEHERLDVFEPEGEARATLMFIHGGYWQAFYKETFSYLAPPLLEAGIRVAVMSYDLTPAVTLAQITAQARQATAFLATQFPGPLIVAGHSAGGHLAAMIHSTDWAAEGFPDVKLTGGIGISGLYDLGPLRRTELQPVLQLSEIEARALSPAFLHPTSASPFLVAVGADESDSFVWQSRQLADAWPGVASGVRLLLGRHHFDAPEDLLALALELLK</sequence>
<dbReference type="InterPro" id="IPR049492">
    <property type="entry name" value="BD-FAE-like_dom"/>
</dbReference>
<dbReference type="OrthoDB" id="63034at2"/>
<dbReference type="GO" id="GO:0016787">
    <property type="term" value="F:hydrolase activity"/>
    <property type="evidence" value="ECO:0007669"/>
    <property type="project" value="UniProtKB-KW"/>
</dbReference>
<accession>A0A1U7NXP2</accession>
<reference evidence="3 4" key="1">
    <citation type="submission" date="2017-01" db="EMBL/GenBank/DDBJ databases">
        <title>Genome Analysis of Deinococcus marmoris KOPRI26562.</title>
        <authorList>
            <person name="Kim J.H."/>
            <person name="Oh H.-M."/>
        </authorList>
    </citation>
    <scope>NUCLEOTIDE SEQUENCE [LARGE SCALE GENOMIC DNA]</scope>
    <source>
        <strain evidence="3 4">KOPRI26562</strain>
    </source>
</reference>
<dbReference type="Gene3D" id="3.40.50.1820">
    <property type="entry name" value="alpha/beta hydrolase"/>
    <property type="match status" value="1"/>
</dbReference>
<keyword evidence="1" id="KW-0378">Hydrolase</keyword>
<dbReference type="RefSeq" id="WP_075833211.1">
    <property type="nucleotide sequence ID" value="NZ_MSTI01000091.1"/>
</dbReference>